<feature type="transmembrane region" description="Helical" evidence="2">
    <location>
        <begin position="173"/>
        <end position="202"/>
    </location>
</feature>
<evidence type="ECO:0000313" key="3">
    <source>
        <dbReference type="EMBL" id="QIS22826.1"/>
    </source>
</evidence>
<feature type="transmembrane region" description="Helical" evidence="2">
    <location>
        <begin position="133"/>
        <end position="153"/>
    </location>
</feature>
<evidence type="ECO:0000313" key="4">
    <source>
        <dbReference type="Proteomes" id="UP000500953"/>
    </source>
</evidence>
<accession>A0A6G9ZCF2</accession>
<reference evidence="3 4" key="1">
    <citation type="journal article" date="2019" name="ACS Chem. Biol.">
        <title>Identification and Mobilization of a Cryptic Antibiotic Biosynthesis Gene Locus from a Human-Pathogenic Nocardia Isolate.</title>
        <authorList>
            <person name="Herisse M."/>
            <person name="Ishida K."/>
            <person name="Porter J.L."/>
            <person name="Howden B."/>
            <person name="Hertweck C."/>
            <person name="Stinear T.P."/>
            <person name="Pidot S.J."/>
        </authorList>
    </citation>
    <scope>NUCLEOTIDE SEQUENCE [LARGE SCALE GENOMIC DNA]</scope>
    <source>
        <strain evidence="3 4">AUSMDU00012715</strain>
    </source>
</reference>
<dbReference type="Proteomes" id="UP000500953">
    <property type="component" value="Chromosome"/>
</dbReference>
<sequence>MLFDTRNSFVDWKQSNGSRPSAPGEPTSSVRDDAEVGDNRVLRRTRREPGHRHPRVERTFPRRETVPCQLSIDPDAEPPNFPWSFSPQLDTGPTRGILAGRKEFEHGNHFYLLSIADLVTDLATWRCVRRISVAALAALTGVGCLVGAISHAVDVDRGLHCALAESETPGACAYITLAGWIAVVAVEFAIGAVMFTAAPLWVRSLAADRATAGPGMAERMTDFGWGVAILLSAFGFLTVGNEWPLRWIWPEWAGSRAPLHIFLVATTGLVLSQLSDNGIGLRGRGRPRQSPQRNGSERERDHGENHHQPDDRQR</sequence>
<protein>
    <submittedName>
        <fullName evidence="3">DUF2165 family protein</fullName>
    </submittedName>
</protein>
<dbReference type="InterPro" id="IPR018681">
    <property type="entry name" value="DUF2165_transmembrane"/>
</dbReference>
<organism evidence="3 4">
    <name type="scientific">Nocardia terpenica</name>
    <dbReference type="NCBI Taxonomy" id="455432"/>
    <lineage>
        <taxon>Bacteria</taxon>
        <taxon>Bacillati</taxon>
        <taxon>Actinomycetota</taxon>
        <taxon>Actinomycetes</taxon>
        <taxon>Mycobacteriales</taxon>
        <taxon>Nocardiaceae</taxon>
        <taxon>Nocardia</taxon>
    </lineage>
</organism>
<feature type="compositionally biased region" description="Basic and acidic residues" evidence="1">
    <location>
        <begin position="30"/>
        <end position="41"/>
    </location>
</feature>
<keyword evidence="2" id="KW-0812">Transmembrane</keyword>
<name>A0A6G9ZCF2_9NOCA</name>
<evidence type="ECO:0000256" key="2">
    <source>
        <dbReference type="SAM" id="Phobius"/>
    </source>
</evidence>
<dbReference type="EMBL" id="CP046173">
    <property type="protein sequence ID" value="QIS22826.1"/>
    <property type="molecule type" value="Genomic_DNA"/>
</dbReference>
<gene>
    <name evidence="3" type="ORF">F6W96_35300</name>
</gene>
<feature type="transmembrane region" description="Helical" evidence="2">
    <location>
        <begin position="223"/>
        <end position="239"/>
    </location>
</feature>
<keyword evidence="2" id="KW-0472">Membrane</keyword>
<dbReference type="AlphaFoldDB" id="A0A6G9ZCF2"/>
<feature type="compositionally biased region" description="Basic residues" evidence="1">
    <location>
        <begin position="42"/>
        <end position="55"/>
    </location>
</feature>
<feature type="compositionally biased region" description="Polar residues" evidence="1">
    <location>
        <begin position="1"/>
        <end position="19"/>
    </location>
</feature>
<feature type="compositionally biased region" description="Basic and acidic residues" evidence="1">
    <location>
        <begin position="295"/>
        <end position="314"/>
    </location>
</feature>
<feature type="region of interest" description="Disordered" evidence="1">
    <location>
        <begin position="1"/>
        <end position="58"/>
    </location>
</feature>
<keyword evidence="2" id="KW-1133">Transmembrane helix</keyword>
<dbReference type="Pfam" id="PF09933">
    <property type="entry name" value="DUF2165"/>
    <property type="match status" value="1"/>
</dbReference>
<proteinExistence type="predicted"/>
<evidence type="ECO:0000256" key="1">
    <source>
        <dbReference type="SAM" id="MobiDB-lite"/>
    </source>
</evidence>
<feature type="region of interest" description="Disordered" evidence="1">
    <location>
        <begin position="280"/>
        <end position="314"/>
    </location>
</feature>